<comment type="caution">
    <text evidence="1">The sequence shown here is derived from an EMBL/GenBank/DDBJ whole genome shotgun (WGS) entry which is preliminary data.</text>
</comment>
<protein>
    <submittedName>
        <fullName evidence="1">Uncharacterized protein</fullName>
    </submittedName>
</protein>
<reference evidence="1" key="1">
    <citation type="journal article" date="2015" name="Nature">
        <title>Complex archaea that bridge the gap between prokaryotes and eukaryotes.</title>
        <authorList>
            <person name="Spang A."/>
            <person name="Saw J.H."/>
            <person name="Jorgensen S.L."/>
            <person name="Zaremba-Niedzwiedzka K."/>
            <person name="Martijn J."/>
            <person name="Lind A.E."/>
            <person name="van Eijk R."/>
            <person name="Schleper C."/>
            <person name="Guy L."/>
            <person name="Ettema T.J."/>
        </authorList>
    </citation>
    <scope>NUCLEOTIDE SEQUENCE</scope>
</reference>
<name>A0A0F9JGS8_9ZZZZ</name>
<dbReference type="AlphaFoldDB" id="A0A0F9JGS8"/>
<gene>
    <name evidence="1" type="ORF">LCGC14_1826870</name>
</gene>
<accession>A0A0F9JGS8</accession>
<dbReference type="EMBL" id="LAZR01017977">
    <property type="protein sequence ID" value="KKL98197.1"/>
    <property type="molecule type" value="Genomic_DNA"/>
</dbReference>
<proteinExistence type="predicted"/>
<feature type="non-terminal residue" evidence="1">
    <location>
        <position position="111"/>
    </location>
</feature>
<sequence>MGPYKGDYPTGFAPPLVFFFSAFDSNDPSASVTVTGLAVGDIKIFKDGGLTERASTAGFAVDTDVDGIVGVHFVSVDIDNNDDAGFFAAGSEYDVVVSSITIDAATVNFHV</sequence>
<organism evidence="1">
    <name type="scientific">marine sediment metagenome</name>
    <dbReference type="NCBI Taxonomy" id="412755"/>
    <lineage>
        <taxon>unclassified sequences</taxon>
        <taxon>metagenomes</taxon>
        <taxon>ecological metagenomes</taxon>
    </lineage>
</organism>
<evidence type="ECO:0000313" key="1">
    <source>
        <dbReference type="EMBL" id="KKL98197.1"/>
    </source>
</evidence>